<evidence type="ECO:0000313" key="3">
    <source>
        <dbReference type="Proteomes" id="UP000008827"/>
    </source>
</evidence>
<dbReference type="EnsemblPlants" id="KRH75704">
    <property type="protein sequence ID" value="KRH75704"/>
    <property type="gene ID" value="GLYMA_01G102800"/>
</dbReference>
<gene>
    <name evidence="1" type="ORF">GLYMA_01G102800</name>
</gene>
<dbReference type="Proteomes" id="UP000008827">
    <property type="component" value="Chromosome 1"/>
</dbReference>
<dbReference type="AlphaFoldDB" id="A0A0R0LFR4"/>
<reference evidence="2" key="2">
    <citation type="submission" date="2018-02" db="UniProtKB">
        <authorList>
            <consortium name="EnsemblPlants"/>
        </authorList>
    </citation>
    <scope>IDENTIFICATION</scope>
    <source>
        <strain evidence="2">Williams 82</strain>
    </source>
</reference>
<name>A0A0R0LFR4_SOYBN</name>
<keyword evidence="3" id="KW-1185">Reference proteome</keyword>
<dbReference type="InParanoid" id="A0A0R0LFR4"/>
<evidence type="ECO:0000313" key="1">
    <source>
        <dbReference type="EMBL" id="KRH75704.1"/>
    </source>
</evidence>
<evidence type="ECO:0000313" key="2">
    <source>
        <dbReference type="EnsemblPlants" id="KRH75704"/>
    </source>
</evidence>
<dbReference type="Gramene" id="KRH75704">
    <property type="protein sequence ID" value="KRH75704"/>
    <property type="gene ID" value="GLYMA_01G102800"/>
</dbReference>
<protein>
    <submittedName>
        <fullName evidence="1 2">Uncharacterized protein</fullName>
    </submittedName>
</protein>
<dbReference type="EMBL" id="CM000834">
    <property type="protein sequence ID" value="KRH75704.1"/>
    <property type="molecule type" value="Genomic_DNA"/>
</dbReference>
<accession>A0A0R0LFR4</accession>
<reference evidence="1" key="3">
    <citation type="submission" date="2018-07" db="EMBL/GenBank/DDBJ databases">
        <title>WGS assembly of Glycine max.</title>
        <authorList>
            <person name="Schmutz J."/>
            <person name="Cannon S."/>
            <person name="Schlueter J."/>
            <person name="Ma J."/>
            <person name="Mitros T."/>
            <person name="Nelson W."/>
            <person name="Hyten D."/>
            <person name="Song Q."/>
            <person name="Thelen J."/>
            <person name="Cheng J."/>
            <person name="Xu D."/>
            <person name="Hellsten U."/>
            <person name="May G."/>
            <person name="Yu Y."/>
            <person name="Sakurai T."/>
            <person name="Umezawa T."/>
            <person name="Bhattacharyya M."/>
            <person name="Sandhu D."/>
            <person name="Valliyodan B."/>
            <person name="Lindquist E."/>
            <person name="Peto M."/>
            <person name="Grant D."/>
            <person name="Shu S."/>
            <person name="Goodstein D."/>
            <person name="Barry K."/>
            <person name="Futrell-Griggs M."/>
            <person name="Abernathy B."/>
            <person name="Du J."/>
            <person name="Tian Z."/>
            <person name="Zhu L."/>
            <person name="Gill N."/>
            <person name="Joshi T."/>
            <person name="Libault M."/>
            <person name="Sethuraman A."/>
            <person name="Zhang X."/>
            <person name="Shinozaki K."/>
            <person name="Nguyen H."/>
            <person name="Wing R."/>
            <person name="Cregan P."/>
            <person name="Specht J."/>
            <person name="Grimwood J."/>
            <person name="Rokhsar D."/>
            <person name="Stacey G."/>
            <person name="Shoemaker R."/>
            <person name="Jackson S."/>
        </authorList>
    </citation>
    <scope>NUCLEOTIDE SEQUENCE</scope>
    <source>
        <tissue evidence="1">Callus</tissue>
    </source>
</reference>
<sequence length="185" mass="20723">MEKNEETTMEEKVKQKINGGLRSTYLKLLCFDYHLIKLVVLRLPLHNKNNSSAIAHPTLFHFPHSFTPSLSPYQNAQCNARRSRASSQHAIPYSRPWLGLLLGAAHSLGGHGRANHNLTGPFDLGVKFDGDIAGPTLQSHGHLEFFMIRRHSSASHCRCWRFPCLFGILSSYGLKTSQFSRGSPV</sequence>
<organism evidence="1">
    <name type="scientific">Glycine max</name>
    <name type="common">Soybean</name>
    <name type="synonym">Glycine hispida</name>
    <dbReference type="NCBI Taxonomy" id="3847"/>
    <lineage>
        <taxon>Eukaryota</taxon>
        <taxon>Viridiplantae</taxon>
        <taxon>Streptophyta</taxon>
        <taxon>Embryophyta</taxon>
        <taxon>Tracheophyta</taxon>
        <taxon>Spermatophyta</taxon>
        <taxon>Magnoliopsida</taxon>
        <taxon>eudicotyledons</taxon>
        <taxon>Gunneridae</taxon>
        <taxon>Pentapetalae</taxon>
        <taxon>rosids</taxon>
        <taxon>fabids</taxon>
        <taxon>Fabales</taxon>
        <taxon>Fabaceae</taxon>
        <taxon>Papilionoideae</taxon>
        <taxon>50 kb inversion clade</taxon>
        <taxon>NPAAA clade</taxon>
        <taxon>indigoferoid/millettioid clade</taxon>
        <taxon>Phaseoleae</taxon>
        <taxon>Glycine</taxon>
        <taxon>Glycine subgen. Soja</taxon>
    </lineage>
</organism>
<proteinExistence type="predicted"/>
<reference evidence="1 2" key="1">
    <citation type="journal article" date="2010" name="Nature">
        <title>Genome sequence of the palaeopolyploid soybean.</title>
        <authorList>
            <person name="Schmutz J."/>
            <person name="Cannon S.B."/>
            <person name="Schlueter J."/>
            <person name="Ma J."/>
            <person name="Mitros T."/>
            <person name="Nelson W."/>
            <person name="Hyten D.L."/>
            <person name="Song Q."/>
            <person name="Thelen J.J."/>
            <person name="Cheng J."/>
            <person name="Xu D."/>
            <person name="Hellsten U."/>
            <person name="May G.D."/>
            <person name="Yu Y."/>
            <person name="Sakurai T."/>
            <person name="Umezawa T."/>
            <person name="Bhattacharyya M.K."/>
            <person name="Sandhu D."/>
            <person name="Valliyodan B."/>
            <person name="Lindquist E."/>
            <person name="Peto M."/>
            <person name="Grant D."/>
            <person name="Shu S."/>
            <person name="Goodstein D."/>
            <person name="Barry K."/>
            <person name="Futrell-Griggs M."/>
            <person name="Abernathy B."/>
            <person name="Du J."/>
            <person name="Tian Z."/>
            <person name="Zhu L."/>
            <person name="Gill N."/>
            <person name="Joshi T."/>
            <person name="Libault M."/>
            <person name="Sethuraman A."/>
            <person name="Zhang X.-C."/>
            <person name="Shinozaki K."/>
            <person name="Nguyen H.T."/>
            <person name="Wing R.A."/>
            <person name="Cregan P."/>
            <person name="Specht J."/>
            <person name="Grimwood J."/>
            <person name="Rokhsar D."/>
            <person name="Stacey G."/>
            <person name="Shoemaker R.C."/>
            <person name="Jackson S.A."/>
        </authorList>
    </citation>
    <scope>NUCLEOTIDE SEQUENCE</scope>
    <source>
        <strain evidence="2">cv. Williams 82</strain>
        <tissue evidence="1">Callus</tissue>
    </source>
</reference>